<evidence type="ECO:0000313" key="7">
    <source>
        <dbReference type="EMBL" id="GFP27226.1"/>
    </source>
</evidence>
<evidence type="ECO:0000256" key="1">
    <source>
        <dbReference type="ARBA" id="ARBA00004651"/>
    </source>
</evidence>
<dbReference type="RefSeq" id="WP_176233199.1">
    <property type="nucleotide sequence ID" value="NZ_BLRY01000022.1"/>
</dbReference>
<accession>A0A6V8P8T0</accession>
<reference evidence="7 8" key="1">
    <citation type="journal article" date="2020" name="Front. Microbiol.">
        <title>Single-cell genomics of novel Actinobacteria with the Wood-Ljungdahl pathway discovered in a serpentinizing system.</title>
        <authorList>
            <person name="Merino N."/>
            <person name="Kawai M."/>
            <person name="Boyd E.S."/>
            <person name="Colman D.R."/>
            <person name="McGlynn S.E."/>
            <person name="Nealson K.H."/>
            <person name="Kurokawa K."/>
            <person name="Hongoh Y."/>
        </authorList>
    </citation>
    <scope>NUCLEOTIDE SEQUENCE [LARGE SCALE GENOMIC DNA]</scope>
    <source>
        <strain evidence="7 8">S33</strain>
    </source>
</reference>
<keyword evidence="3 6" id="KW-0812">Transmembrane</keyword>
<feature type="transmembrane region" description="Helical" evidence="6">
    <location>
        <begin position="239"/>
        <end position="261"/>
    </location>
</feature>
<feature type="transmembrane region" description="Helical" evidence="6">
    <location>
        <begin position="352"/>
        <end position="374"/>
    </location>
</feature>
<feature type="transmembrane region" description="Helical" evidence="6">
    <location>
        <begin position="381"/>
        <end position="400"/>
    </location>
</feature>
<protein>
    <recommendedName>
        <fullName evidence="9">Polysaccharide biosynthesis protein C-terminal domain-containing protein</fullName>
    </recommendedName>
</protein>
<feature type="transmembrane region" description="Helical" evidence="6">
    <location>
        <begin position="142"/>
        <end position="165"/>
    </location>
</feature>
<feature type="transmembrane region" description="Helical" evidence="6">
    <location>
        <begin position="111"/>
        <end position="130"/>
    </location>
</feature>
<evidence type="ECO:0000313" key="8">
    <source>
        <dbReference type="Proteomes" id="UP000591948"/>
    </source>
</evidence>
<dbReference type="Pfam" id="PF01943">
    <property type="entry name" value="Polysacc_synt"/>
    <property type="match status" value="1"/>
</dbReference>
<feature type="transmembrane region" description="Helical" evidence="6">
    <location>
        <begin position="172"/>
        <end position="194"/>
    </location>
</feature>
<proteinExistence type="predicted"/>
<comment type="caution">
    <text evidence="7">The sequence shown here is derived from an EMBL/GenBank/DDBJ whole genome shotgun (WGS) entry which is preliminary data.</text>
</comment>
<evidence type="ECO:0000256" key="3">
    <source>
        <dbReference type="ARBA" id="ARBA00022692"/>
    </source>
</evidence>
<dbReference type="InterPro" id="IPR050833">
    <property type="entry name" value="Poly_Biosynth_Transport"/>
</dbReference>
<evidence type="ECO:0000256" key="4">
    <source>
        <dbReference type="ARBA" id="ARBA00022989"/>
    </source>
</evidence>
<dbReference type="PANTHER" id="PTHR30250:SF28">
    <property type="entry name" value="POLYSACCHARIDE BIOSYNTHESIS PROTEIN"/>
    <property type="match status" value="1"/>
</dbReference>
<dbReference type="EMBL" id="BLRY01000022">
    <property type="protein sequence ID" value="GFP27226.1"/>
    <property type="molecule type" value="Genomic_DNA"/>
</dbReference>
<evidence type="ECO:0000256" key="5">
    <source>
        <dbReference type="ARBA" id="ARBA00023136"/>
    </source>
</evidence>
<dbReference type="GO" id="GO:0005886">
    <property type="term" value="C:plasma membrane"/>
    <property type="evidence" value="ECO:0007669"/>
    <property type="project" value="UniProtKB-SubCell"/>
</dbReference>
<gene>
    <name evidence="7" type="ORF">HKBW3S33_00640</name>
</gene>
<evidence type="ECO:0000256" key="6">
    <source>
        <dbReference type="SAM" id="Phobius"/>
    </source>
</evidence>
<feature type="transmembrane region" description="Helical" evidence="6">
    <location>
        <begin position="273"/>
        <end position="295"/>
    </location>
</feature>
<feature type="transmembrane region" description="Helical" evidence="6">
    <location>
        <begin position="200"/>
        <end position="218"/>
    </location>
</feature>
<evidence type="ECO:0008006" key="9">
    <source>
        <dbReference type="Google" id="ProtNLM"/>
    </source>
</evidence>
<keyword evidence="2" id="KW-1003">Cell membrane</keyword>
<evidence type="ECO:0000256" key="2">
    <source>
        <dbReference type="ARBA" id="ARBA00022475"/>
    </source>
</evidence>
<keyword evidence="5 6" id="KW-0472">Membrane</keyword>
<dbReference type="Proteomes" id="UP000591948">
    <property type="component" value="Unassembled WGS sequence"/>
</dbReference>
<sequence length="449" mass="49169">MTDDGTIVEKQLGLFHRVFSAVKSDELARQFSLMFVATMVANFLNYVYNLIMGRMLGPADFSAFTALLSVLLIASAIGGTIQTVVTRHVSILKSERKFNSIYHLLVKSAKPGLIASLFLLLVFFALSPPAQTFLRLNSVTPMLVLGTVVAVSLIAPIPWGILLGLQDYRNLAILMILGATLRLASGVFLVLVGFAVSGALGASAVAGLVALFFAILPIRPLKNSSSDCEPVPFLDMFKYSMPVMISIVCFLGLITIDMVLVRHFFEAEDAGHYAAAATLGKIVLFLPGAISLVMFPKTSELRVVTQKSLKIFYKSLLTVFILSGAVTLGYFLFPTFIVSIMFGQKYLFSVPYIGFFGIAMTLFALVNVFISYLLSVKKQSLIYLLLVAVLLEAGLIWLFHDTFYQVLAILIGVSTALFISLCLYLYLGSRRGSSIGQVQEEIFDSYPRL</sequence>
<feature type="transmembrane region" description="Helical" evidence="6">
    <location>
        <begin position="31"/>
        <end position="51"/>
    </location>
</feature>
<feature type="transmembrane region" description="Helical" evidence="6">
    <location>
        <begin position="316"/>
        <end position="340"/>
    </location>
</feature>
<keyword evidence="8" id="KW-1185">Reference proteome</keyword>
<feature type="transmembrane region" description="Helical" evidence="6">
    <location>
        <begin position="63"/>
        <end position="90"/>
    </location>
</feature>
<comment type="subcellular location">
    <subcellularLocation>
        <location evidence="1">Cell membrane</location>
        <topology evidence="1">Multi-pass membrane protein</topology>
    </subcellularLocation>
</comment>
<feature type="transmembrane region" description="Helical" evidence="6">
    <location>
        <begin position="406"/>
        <end position="427"/>
    </location>
</feature>
<name>A0A6V8P8T0_9ACTN</name>
<dbReference type="PANTHER" id="PTHR30250">
    <property type="entry name" value="PST FAMILY PREDICTED COLANIC ACID TRANSPORTER"/>
    <property type="match status" value="1"/>
</dbReference>
<dbReference type="InterPro" id="IPR002797">
    <property type="entry name" value="Polysacc_synth"/>
</dbReference>
<organism evidence="7 8">
    <name type="scientific">Candidatus Hakubella thermalkaliphila</name>
    <dbReference type="NCBI Taxonomy" id="2754717"/>
    <lineage>
        <taxon>Bacteria</taxon>
        <taxon>Bacillati</taxon>
        <taxon>Actinomycetota</taxon>
        <taxon>Actinomycetota incertae sedis</taxon>
        <taxon>Candidatus Hakubellales</taxon>
        <taxon>Candidatus Hakubellaceae</taxon>
        <taxon>Candidatus Hakubella</taxon>
    </lineage>
</organism>
<keyword evidence="4 6" id="KW-1133">Transmembrane helix</keyword>
<dbReference type="AlphaFoldDB" id="A0A6V8P8T0"/>